<accession>A0AAQ3UL89</accession>
<dbReference type="Pfam" id="PF01657">
    <property type="entry name" value="Stress-antifung"/>
    <property type="match status" value="4"/>
</dbReference>
<evidence type="ECO:0000256" key="2">
    <source>
        <dbReference type="ARBA" id="ARBA00022527"/>
    </source>
</evidence>
<evidence type="ECO:0000256" key="14">
    <source>
        <dbReference type="SAM" id="MobiDB-lite"/>
    </source>
</evidence>
<feature type="domain" description="Gnk2-homologous" evidence="18">
    <location>
        <begin position="745"/>
        <end position="852"/>
    </location>
</feature>
<feature type="binding site" evidence="13">
    <location>
        <position position="971"/>
    </location>
    <ligand>
        <name>ATP</name>
        <dbReference type="ChEBI" id="CHEBI:30616"/>
    </ligand>
</feature>
<keyword evidence="5 16" id="KW-0732">Signal</keyword>
<evidence type="ECO:0000256" key="6">
    <source>
        <dbReference type="ARBA" id="ARBA00022737"/>
    </source>
</evidence>
<keyword evidence="11 15" id="KW-0472">Membrane</keyword>
<reference evidence="19 20" key="1">
    <citation type="submission" date="2024-02" db="EMBL/GenBank/DDBJ databases">
        <title>High-quality chromosome-scale genome assembly of Pensacola bahiagrass (Paspalum notatum Flugge var. saurae).</title>
        <authorList>
            <person name="Vega J.M."/>
            <person name="Podio M."/>
            <person name="Orjuela J."/>
            <person name="Siena L.A."/>
            <person name="Pessino S.C."/>
            <person name="Combes M.C."/>
            <person name="Mariac C."/>
            <person name="Albertini E."/>
            <person name="Pupilli F."/>
            <person name="Ortiz J.P.A."/>
            <person name="Leblanc O."/>
        </authorList>
    </citation>
    <scope>NUCLEOTIDE SEQUENCE [LARGE SCALE GENOMIC DNA]</scope>
    <source>
        <strain evidence="19">R1</strain>
        <tissue evidence="19">Leaf</tissue>
    </source>
</reference>
<evidence type="ECO:0000256" key="15">
    <source>
        <dbReference type="SAM" id="Phobius"/>
    </source>
</evidence>
<dbReference type="SMART" id="SM00220">
    <property type="entry name" value="S_TKc"/>
    <property type="match status" value="2"/>
</dbReference>
<dbReference type="Pfam" id="PF00069">
    <property type="entry name" value="Pkinase"/>
    <property type="match status" value="1"/>
</dbReference>
<dbReference type="PROSITE" id="PS00108">
    <property type="entry name" value="PROTEIN_KINASE_ST"/>
    <property type="match status" value="2"/>
</dbReference>
<proteinExistence type="predicted"/>
<dbReference type="Gene3D" id="3.30.200.20">
    <property type="entry name" value="Phosphorylase Kinase, domain 1"/>
    <property type="match status" value="2"/>
</dbReference>
<dbReference type="InterPro" id="IPR000719">
    <property type="entry name" value="Prot_kinase_dom"/>
</dbReference>
<dbReference type="GO" id="GO:0005886">
    <property type="term" value="C:plasma membrane"/>
    <property type="evidence" value="ECO:0007669"/>
    <property type="project" value="TreeGrafter"/>
</dbReference>
<keyword evidence="20" id="KW-1185">Reference proteome</keyword>
<feature type="domain" description="Protein kinase" evidence="17">
    <location>
        <begin position="361"/>
        <end position="612"/>
    </location>
</feature>
<name>A0AAQ3UL89_PASNO</name>
<dbReference type="SUPFAM" id="SSF56112">
    <property type="entry name" value="Protein kinase-like (PK-like)"/>
    <property type="match status" value="2"/>
</dbReference>
<gene>
    <name evidence="19" type="ORF">U9M48_038377</name>
</gene>
<keyword evidence="2" id="KW-0723">Serine/threonine-protein kinase</keyword>
<feature type="transmembrane region" description="Helical" evidence="15">
    <location>
        <begin position="286"/>
        <end position="309"/>
    </location>
</feature>
<evidence type="ECO:0000256" key="12">
    <source>
        <dbReference type="ARBA" id="ARBA00023180"/>
    </source>
</evidence>
<dbReference type="InterPro" id="IPR008271">
    <property type="entry name" value="Ser/Thr_kinase_AS"/>
</dbReference>
<feature type="transmembrane region" description="Helical" evidence="15">
    <location>
        <begin position="868"/>
        <end position="891"/>
    </location>
</feature>
<protein>
    <submittedName>
        <fullName evidence="19">Uncharacterized protein</fullName>
    </submittedName>
</protein>
<feature type="domain" description="Gnk2-homologous" evidence="18">
    <location>
        <begin position="38"/>
        <end position="141"/>
    </location>
</feature>
<dbReference type="FunFam" id="3.30.200.20:FF:000043">
    <property type="entry name" value="Wall-associated receptor kinase 2"/>
    <property type="match status" value="2"/>
</dbReference>
<dbReference type="GO" id="GO:0004674">
    <property type="term" value="F:protein serine/threonine kinase activity"/>
    <property type="evidence" value="ECO:0007669"/>
    <property type="project" value="UniProtKB-KW"/>
</dbReference>
<feature type="binding site" evidence="13">
    <location>
        <position position="389"/>
    </location>
    <ligand>
        <name>ATP</name>
        <dbReference type="ChEBI" id="CHEBI:30616"/>
    </ligand>
</feature>
<evidence type="ECO:0000313" key="19">
    <source>
        <dbReference type="EMBL" id="WVZ92300.1"/>
    </source>
</evidence>
<dbReference type="InterPro" id="IPR001245">
    <property type="entry name" value="Ser-Thr/Tyr_kinase_cat_dom"/>
</dbReference>
<dbReference type="InterPro" id="IPR017441">
    <property type="entry name" value="Protein_kinase_ATP_BS"/>
</dbReference>
<keyword evidence="7 13" id="KW-0547">Nucleotide-binding</keyword>
<dbReference type="Proteomes" id="UP001341281">
    <property type="component" value="Chromosome 09"/>
</dbReference>
<dbReference type="Pfam" id="PF07714">
    <property type="entry name" value="PK_Tyr_Ser-Thr"/>
    <property type="match status" value="1"/>
</dbReference>
<dbReference type="PANTHER" id="PTHR27005:SF431">
    <property type="entry name" value="PROTEIN KINASE DOMAIN-CONTAINING PROTEIN"/>
    <property type="match status" value="1"/>
</dbReference>
<evidence type="ECO:0000256" key="1">
    <source>
        <dbReference type="ARBA" id="ARBA00004479"/>
    </source>
</evidence>
<evidence type="ECO:0000256" key="13">
    <source>
        <dbReference type="PROSITE-ProRule" id="PRU10141"/>
    </source>
</evidence>
<keyword evidence="10 15" id="KW-1133">Transmembrane helix</keyword>
<feature type="domain" description="Gnk2-homologous" evidence="18">
    <location>
        <begin position="636"/>
        <end position="739"/>
    </location>
</feature>
<evidence type="ECO:0000256" key="16">
    <source>
        <dbReference type="SAM" id="SignalP"/>
    </source>
</evidence>
<evidence type="ECO:0000256" key="10">
    <source>
        <dbReference type="ARBA" id="ARBA00022989"/>
    </source>
</evidence>
<evidence type="ECO:0000256" key="11">
    <source>
        <dbReference type="ARBA" id="ARBA00023136"/>
    </source>
</evidence>
<dbReference type="Pfam" id="PF03108">
    <property type="entry name" value="DBD_Tnp_Mut"/>
    <property type="match status" value="1"/>
</dbReference>
<evidence type="ECO:0000259" key="17">
    <source>
        <dbReference type="PROSITE" id="PS50011"/>
    </source>
</evidence>
<feature type="domain" description="Gnk2-homologous" evidence="18">
    <location>
        <begin position="147"/>
        <end position="256"/>
    </location>
</feature>
<evidence type="ECO:0000256" key="3">
    <source>
        <dbReference type="ARBA" id="ARBA00022679"/>
    </source>
</evidence>
<dbReference type="FunFam" id="1.10.510.10:FF:000084">
    <property type="entry name" value="Wall-associated receptor kinase 2"/>
    <property type="match status" value="1"/>
</dbReference>
<keyword evidence="4 15" id="KW-0812">Transmembrane</keyword>
<dbReference type="GO" id="GO:0005524">
    <property type="term" value="F:ATP binding"/>
    <property type="evidence" value="ECO:0007669"/>
    <property type="project" value="UniProtKB-UniRule"/>
</dbReference>
<dbReference type="InterPro" id="IPR004332">
    <property type="entry name" value="Transposase_MuDR"/>
</dbReference>
<dbReference type="InterPro" id="IPR038408">
    <property type="entry name" value="GNK2_sf"/>
</dbReference>
<dbReference type="InterPro" id="IPR011009">
    <property type="entry name" value="Kinase-like_dom_sf"/>
</dbReference>
<keyword evidence="6" id="KW-0677">Repeat</keyword>
<dbReference type="GO" id="GO:0007166">
    <property type="term" value="P:cell surface receptor signaling pathway"/>
    <property type="evidence" value="ECO:0007669"/>
    <property type="project" value="InterPro"/>
</dbReference>
<dbReference type="Gene3D" id="3.30.430.20">
    <property type="entry name" value="Gnk2 domain, C-X8-C-X2-C motif"/>
    <property type="match status" value="4"/>
</dbReference>
<comment type="subcellular location">
    <subcellularLocation>
        <location evidence="1">Membrane</location>
        <topology evidence="1">Single-pass type I membrane protein</topology>
    </subcellularLocation>
</comment>
<feature type="compositionally biased region" description="Basic and acidic residues" evidence="14">
    <location>
        <begin position="1122"/>
        <end position="1134"/>
    </location>
</feature>
<feature type="compositionally biased region" description="Basic and acidic residues" evidence="14">
    <location>
        <begin position="1157"/>
        <end position="1168"/>
    </location>
</feature>
<evidence type="ECO:0000256" key="9">
    <source>
        <dbReference type="ARBA" id="ARBA00022840"/>
    </source>
</evidence>
<dbReference type="InterPro" id="IPR002902">
    <property type="entry name" value="GNK2"/>
</dbReference>
<organism evidence="19 20">
    <name type="scientific">Paspalum notatum var. saurae</name>
    <dbReference type="NCBI Taxonomy" id="547442"/>
    <lineage>
        <taxon>Eukaryota</taxon>
        <taxon>Viridiplantae</taxon>
        <taxon>Streptophyta</taxon>
        <taxon>Embryophyta</taxon>
        <taxon>Tracheophyta</taxon>
        <taxon>Spermatophyta</taxon>
        <taxon>Magnoliopsida</taxon>
        <taxon>Liliopsida</taxon>
        <taxon>Poales</taxon>
        <taxon>Poaceae</taxon>
        <taxon>PACMAD clade</taxon>
        <taxon>Panicoideae</taxon>
        <taxon>Andropogonodae</taxon>
        <taxon>Paspaleae</taxon>
        <taxon>Paspalinae</taxon>
        <taxon>Paspalum</taxon>
    </lineage>
</organism>
<evidence type="ECO:0000256" key="8">
    <source>
        <dbReference type="ARBA" id="ARBA00022777"/>
    </source>
</evidence>
<dbReference type="InterPro" id="IPR045274">
    <property type="entry name" value="WAK-like"/>
</dbReference>
<evidence type="ECO:0000313" key="20">
    <source>
        <dbReference type="Proteomes" id="UP001341281"/>
    </source>
</evidence>
<dbReference type="PANTHER" id="PTHR27005">
    <property type="entry name" value="WALL-ASSOCIATED RECEPTOR KINASE-LIKE 21"/>
    <property type="match status" value="1"/>
</dbReference>
<evidence type="ECO:0000256" key="7">
    <source>
        <dbReference type="ARBA" id="ARBA00022741"/>
    </source>
</evidence>
<feature type="signal peptide" evidence="16">
    <location>
        <begin position="1"/>
        <end position="21"/>
    </location>
</feature>
<dbReference type="PROSITE" id="PS50011">
    <property type="entry name" value="PROTEIN_KINASE_DOM"/>
    <property type="match status" value="2"/>
</dbReference>
<evidence type="ECO:0000256" key="4">
    <source>
        <dbReference type="ARBA" id="ARBA00022692"/>
    </source>
</evidence>
<dbReference type="PROSITE" id="PS51473">
    <property type="entry name" value="GNK2"/>
    <property type="match status" value="4"/>
</dbReference>
<feature type="region of interest" description="Disordered" evidence="14">
    <location>
        <begin position="1117"/>
        <end position="1169"/>
    </location>
</feature>
<dbReference type="EMBL" id="CP144753">
    <property type="protein sequence ID" value="WVZ92300.1"/>
    <property type="molecule type" value="Genomic_DNA"/>
</dbReference>
<feature type="compositionally biased region" description="Acidic residues" evidence="14">
    <location>
        <begin position="1141"/>
        <end position="1153"/>
    </location>
</feature>
<evidence type="ECO:0000259" key="18">
    <source>
        <dbReference type="PROSITE" id="PS51473"/>
    </source>
</evidence>
<keyword evidence="8" id="KW-0418">Kinase</keyword>
<feature type="domain" description="Protein kinase" evidence="17">
    <location>
        <begin position="943"/>
        <end position="1370"/>
    </location>
</feature>
<dbReference type="Gene3D" id="1.10.510.10">
    <property type="entry name" value="Transferase(Phosphotransferase) domain 1"/>
    <property type="match status" value="2"/>
</dbReference>
<dbReference type="CDD" id="cd23509">
    <property type="entry name" value="Gnk2-like"/>
    <property type="match status" value="4"/>
</dbReference>
<evidence type="ECO:0000256" key="5">
    <source>
        <dbReference type="ARBA" id="ARBA00022729"/>
    </source>
</evidence>
<feature type="chain" id="PRO_5042920329" evidence="16">
    <location>
        <begin position="22"/>
        <end position="1414"/>
    </location>
</feature>
<keyword evidence="9 13" id="KW-0067">ATP-binding</keyword>
<keyword evidence="3" id="KW-0808">Transferase</keyword>
<sequence>MLVPLLLLLGVAASSLAPARGDDIPTPMPLARFPTTYFCTPTADSCNPKGPNNKTFEANFANLSDALPKEALASGFASRAFGAAPDTAYGLVLCRGDFTGDQCVSCLEMGIRTAVSILCAHSPDVTVYYDQCQFRFSNQDFLSGESNSPEATLRDTNNVSTGNVAAFDDLVAGLLRAVADVASKAAGRYGTGQAGFPPEGTNVYALAQCKQDLTPRQCQWCLEGLIGDMPRYWFTGSVGARIQGVRCNIMYDEDHFFVTTRDTVTLTPLINSSSSSSPAAAGGRGLIIGVGVGSGTSILLLALGGPFIMRKIKLQKAKKMEQKIFKQNHGLLLQQLMSHNTDIGGRMIITLKDLEKATNNFDRSRVVGGGGHGVVFKGILGLHVVAIKKSKIVVQREIDECINEVAVLSQVNHRNVVNLLGCCLEVEVPLLVYEFISNGTLDHHLHVDGPISLSWYDRIKIAMEVARALSYLHSSASMPIFHRDIKSSNILLDDALTAKVSDFGASRYIPIDQTGVTTVVQGTMGYLDPMMYYYTGRLTDKSDIFSFGVLLIELLTRKKPYVYRSVDNAGLVSHFVSLHTEGKLVDIIDAQVMEEETGEIQQLKSGRVHLMEHRVAASSLSPAAWGDGNRMANPMDYFCTPMDSCNSKRPNSTFEANLAALSDALPRNALVSGFASGAFGAAPDTVYGLVLCRGDFIGEQCVSCLESGLRLAVSNLCVGSRDATLYYDQCYFRFSDQDFLAGDSNSPETAARNMNNVSSGDVAAFDAVVTGLMGAVADLASNATSRYGTGMAWFSQEWFNVYALAQCTQDLTPAQCQRCLGGLIAEMPILTGSVGGRMLGVRCNIRYERELFFATPLPPNSSRSSSGLSIGIGVGSAASLLLLALGVPFIIRKIKLQKVKMMKEKFFKQNHGLLLQQLISHNTDIGGRMIITLKDLEKATNNFDKSHVVGGGGHGVVFKGILGLHVVAIKKSKIVVQREISEFINEVAVLSQVNHRNVVKLLGCCLETEVPLLVYEFISNGTLDHHLHVEGPISLSWDSRVRIAIEVARALSYLHSSASMPIFHRDIKSSNILLDDALIAKVSDFGSSRYIPIDEREVIRWFKEQWHVGIDEEGLYSDDDNADKVKPTKDHEDEYVPSFESDSEIASDDEEQQDPSLPHEPEYVHDANDPSMTVGSIYPNMDVFRLALAQHSIKHEFEYNIQVSEPGRFRAYCCAKSEGCKWRIHASKMQDDVSIQVKVNPFTHDCRSTRRSGKVKQATKFWVAEKVKDWLMDDDELGPKELQRRIKDEHKVVVSVDNDGLVSHFVALHTEGKLVDIIDPQVMAEEDEEIQQVATLAVTCTKLKGEDRPTMREVEMTLETLLVKKSHVPFDRTPLRNYRDSTMARCVLTHRDTKEASRQYTMEEEILLSTSYPR</sequence>
<keyword evidence="12" id="KW-0325">Glycoprotein</keyword>
<dbReference type="PROSITE" id="PS00107">
    <property type="entry name" value="PROTEIN_KINASE_ATP"/>
    <property type="match status" value="2"/>
</dbReference>